<dbReference type="InterPro" id="IPR051675">
    <property type="entry name" value="Endo/Exo/Phosphatase_dom_1"/>
</dbReference>
<feature type="compositionally biased region" description="Gly residues" evidence="1">
    <location>
        <begin position="186"/>
        <end position="201"/>
    </location>
</feature>
<dbReference type="Proteomes" id="UP000595895">
    <property type="component" value="Chromosome"/>
</dbReference>
<dbReference type="NCBIfam" id="TIGR00426">
    <property type="entry name" value="competence protein ComEA helix-hairpin-helix repeat region"/>
    <property type="match status" value="1"/>
</dbReference>
<dbReference type="KEGG" id="awe:JG540_06280"/>
<dbReference type="InterPro" id="IPR003583">
    <property type="entry name" value="Hlx-hairpin-Hlx_DNA-bd_motif"/>
</dbReference>
<feature type="region of interest" description="Disordered" evidence="1">
    <location>
        <begin position="58"/>
        <end position="108"/>
    </location>
</feature>
<dbReference type="GO" id="GO:0015627">
    <property type="term" value="C:type II protein secretion system complex"/>
    <property type="evidence" value="ECO:0007669"/>
    <property type="project" value="TreeGrafter"/>
</dbReference>
<accession>A0A7T7S395</accession>
<dbReference type="PANTHER" id="PTHR21180:SF32">
    <property type="entry name" value="ENDONUCLEASE_EXONUCLEASE_PHOSPHATASE FAMILY DOMAIN-CONTAINING PROTEIN 1"/>
    <property type="match status" value="1"/>
</dbReference>
<dbReference type="SMART" id="SM00278">
    <property type="entry name" value="HhH1"/>
    <property type="match status" value="2"/>
</dbReference>
<dbReference type="GO" id="GO:0006281">
    <property type="term" value="P:DNA repair"/>
    <property type="evidence" value="ECO:0007669"/>
    <property type="project" value="InterPro"/>
</dbReference>
<feature type="region of interest" description="Disordered" evidence="1">
    <location>
        <begin position="167"/>
        <end position="203"/>
    </location>
</feature>
<dbReference type="AlphaFoldDB" id="A0A7T7S395"/>
<dbReference type="PANTHER" id="PTHR21180">
    <property type="entry name" value="ENDONUCLEASE/EXONUCLEASE/PHOSPHATASE FAMILY DOMAIN-CONTAINING PROTEIN 1"/>
    <property type="match status" value="1"/>
</dbReference>
<evidence type="ECO:0000313" key="3">
    <source>
        <dbReference type="EMBL" id="QQM68382.1"/>
    </source>
</evidence>
<dbReference type="Gene3D" id="1.10.150.320">
    <property type="entry name" value="Photosystem II 12 kDa extrinsic protein"/>
    <property type="match status" value="1"/>
</dbReference>
<dbReference type="InterPro" id="IPR019554">
    <property type="entry name" value="Soluble_ligand-bd"/>
</dbReference>
<dbReference type="SUPFAM" id="SSF47781">
    <property type="entry name" value="RuvA domain 2-like"/>
    <property type="match status" value="1"/>
</dbReference>
<evidence type="ECO:0000259" key="2">
    <source>
        <dbReference type="SMART" id="SM00278"/>
    </source>
</evidence>
<feature type="domain" description="Helix-hairpin-helix DNA-binding motif class 1" evidence="2">
    <location>
        <begin position="242"/>
        <end position="261"/>
    </location>
</feature>
<dbReference type="EMBL" id="CP066802">
    <property type="protein sequence ID" value="QQM68382.1"/>
    <property type="molecule type" value="Genomic_DNA"/>
</dbReference>
<proteinExistence type="predicted"/>
<gene>
    <name evidence="3" type="ORF">JG540_06280</name>
</gene>
<dbReference type="Gene3D" id="3.10.560.10">
    <property type="entry name" value="Outer membrane lipoprotein wza domain like"/>
    <property type="match status" value="1"/>
</dbReference>
<dbReference type="GO" id="GO:0003677">
    <property type="term" value="F:DNA binding"/>
    <property type="evidence" value="ECO:0007669"/>
    <property type="project" value="InterPro"/>
</dbReference>
<dbReference type="GO" id="GO:0015628">
    <property type="term" value="P:protein secretion by the type II secretion system"/>
    <property type="evidence" value="ECO:0007669"/>
    <property type="project" value="TreeGrafter"/>
</dbReference>
<feature type="compositionally biased region" description="Gly residues" evidence="1">
    <location>
        <begin position="85"/>
        <end position="95"/>
    </location>
</feature>
<sequence length="264" mass="25456">MRRAYTVEPQPTVHHPRRYALAPRVAIAAGCALITLALALAAHAVLRAPVTAPGTALAAAPQGTASPGGTDGGGPGGTDNVYPGGTDGGGPGGRQAGVSPGPGAQKVPAGEVTVHVTGAVGNPSVQRLPAGSRVADAVAAAGGASPEADTQSLNLARVLNDGEQVRVPKVGESPPAAPAGAEGSQTGAGPGAGAAPGGGPAGKVNVNTAEASALETLPGIGPTLAKRIIAYRNEHGPFATVEDLTDVPGIGPAVLEGLRQEATT</sequence>
<dbReference type="InterPro" id="IPR010994">
    <property type="entry name" value="RuvA_2-like"/>
</dbReference>
<organism evidence="3 4">
    <name type="scientific">Actinomyces weissii</name>
    <dbReference type="NCBI Taxonomy" id="675090"/>
    <lineage>
        <taxon>Bacteria</taxon>
        <taxon>Bacillati</taxon>
        <taxon>Actinomycetota</taxon>
        <taxon>Actinomycetes</taxon>
        <taxon>Actinomycetales</taxon>
        <taxon>Actinomycetaceae</taxon>
        <taxon>Actinomyces</taxon>
    </lineage>
</organism>
<feature type="compositionally biased region" description="Low complexity" evidence="1">
    <location>
        <begin position="171"/>
        <end position="184"/>
    </location>
</feature>
<dbReference type="Pfam" id="PF12836">
    <property type="entry name" value="HHH_3"/>
    <property type="match status" value="1"/>
</dbReference>
<protein>
    <submittedName>
        <fullName evidence="3">Helix-hairpin-helix domain-containing protein</fullName>
    </submittedName>
</protein>
<reference evidence="3 4" key="1">
    <citation type="submission" date="2020-12" db="EMBL/GenBank/DDBJ databases">
        <authorList>
            <person name="Zhou J."/>
        </authorList>
    </citation>
    <scope>NUCLEOTIDE SEQUENCE [LARGE SCALE GENOMIC DNA]</scope>
    <source>
        <strain evidence="3 4">CCUG 61299</strain>
    </source>
</reference>
<evidence type="ECO:0000256" key="1">
    <source>
        <dbReference type="SAM" id="MobiDB-lite"/>
    </source>
</evidence>
<feature type="domain" description="Helix-hairpin-helix DNA-binding motif class 1" evidence="2">
    <location>
        <begin position="212"/>
        <end position="231"/>
    </location>
</feature>
<name>A0A7T7S395_9ACTO</name>
<dbReference type="Pfam" id="PF10531">
    <property type="entry name" value="SLBB"/>
    <property type="match status" value="1"/>
</dbReference>
<evidence type="ECO:0000313" key="4">
    <source>
        <dbReference type="Proteomes" id="UP000595895"/>
    </source>
</evidence>
<dbReference type="InterPro" id="IPR004509">
    <property type="entry name" value="Competence_ComEA_HhH"/>
</dbReference>
<keyword evidence="4" id="KW-1185">Reference proteome</keyword>